<dbReference type="Proteomes" id="UP000785783">
    <property type="component" value="Unassembled WGS sequence"/>
</dbReference>
<gene>
    <name evidence="2" type="ORF">ISQ19_00560</name>
</gene>
<evidence type="ECO:0000256" key="1">
    <source>
        <dbReference type="SAM" id="Phobius"/>
    </source>
</evidence>
<name>A0A937HGI8_9PROT</name>
<feature type="transmembrane region" description="Helical" evidence="1">
    <location>
        <begin position="20"/>
        <end position="38"/>
    </location>
</feature>
<evidence type="ECO:0000313" key="3">
    <source>
        <dbReference type="Proteomes" id="UP000785783"/>
    </source>
</evidence>
<keyword evidence="1" id="KW-1133">Transmembrane helix</keyword>
<organism evidence="2 3">
    <name type="scientific">PS1 clade bacterium</name>
    <dbReference type="NCBI Taxonomy" id="2175152"/>
    <lineage>
        <taxon>Bacteria</taxon>
        <taxon>Pseudomonadati</taxon>
        <taxon>Pseudomonadota</taxon>
        <taxon>Alphaproteobacteria</taxon>
        <taxon>PS1 clade</taxon>
    </lineage>
</organism>
<protein>
    <submittedName>
        <fullName evidence="2">Uncharacterized protein</fullName>
    </submittedName>
</protein>
<accession>A0A937HGI8</accession>
<reference evidence="2" key="1">
    <citation type="submission" date="2020-10" db="EMBL/GenBank/DDBJ databases">
        <title>Microbiome of the Black Sea water column analyzed by genome centric metagenomics.</title>
        <authorList>
            <person name="Cabello-Yeves P.J."/>
            <person name="Callieri C."/>
            <person name="Picazo A."/>
            <person name="Mehrshad M."/>
            <person name="Haro-Moreno J.M."/>
            <person name="Roda-Garcia J."/>
            <person name="Dzembekova N."/>
            <person name="Slabakova V."/>
            <person name="Slabakova N."/>
            <person name="Moncheva S."/>
            <person name="Rodriguez-Valera F."/>
        </authorList>
    </citation>
    <scope>NUCLEOTIDE SEQUENCE</scope>
    <source>
        <strain evidence="2">BS307-5m-G5</strain>
    </source>
</reference>
<proteinExistence type="predicted"/>
<dbReference type="AlphaFoldDB" id="A0A937HGI8"/>
<sequence length="212" mass="23544">MRGDKLFAPQEDQNAFTDILFNALLGFAFMFSVAFILIRPEVTDGKINPKAEFMITAQWPDGHEDDIDLIVEDGEGNLVWFDAREAGLMHLDRDDRGWLGDSITVAGKRIENPLNQETVTIRGIAAGEYVVNLLHYKAQTGQPVPVKVKVEKLNPQVKVVFAGTNELTGAGDEQTAIRFRLSPTGEVLEMATRDKLLIRAEDFDAKQAGDNK</sequence>
<evidence type="ECO:0000313" key="2">
    <source>
        <dbReference type="EMBL" id="MBL6761170.1"/>
    </source>
</evidence>
<comment type="caution">
    <text evidence="2">The sequence shown here is derived from an EMBL/GenBank/DDBJ whole genome shotgun (WGS) entry which is preliminary data.</text>
</comment>
<keyword evidence="1" id="KW-0812">Transmembrane</keyword>
<dbReference type="EMBL" id="JADHOK010000003">
    <property type="protein sequence ID" value="MBL6761170.1"/>
    <property type="molecule type" value="Genomic_DNA"/>
</dbReference>
<keyword evidence="1" id="KW-0472">Membrane</keyword>